<comment type="caution">
    <text evidence="2">The sequence shown here is derived from an EMBL/GenBank/DDBJ whole genome shotgun (WGS) entry which is preliminary data.</text>
</comment>
<sequence>MAKKMDLDVLDMSADEQQDMRRRLENAAEPIRLRLPQLRSWIRDGSNEAVNAAKLNAATGRGKESVDILLQRFRRESESMLMIGNGGRSAAGQRAATQRGEGTGQLSPGTGKRKSKKGMLTSAILASELPIAIDKATPGGRVPEGIFTVELVSTGPLRVRIPDGDQETLEIILA</sequence>
<evidence type="ECO:0000313" key="2">
    <source>
        <dbReference type="EMBL" id="RMI34275.1"/>
    </source>
</evidence>
<evidence type="ECO:0000313" key="3">
    <source>
        <dbReference type="Proteomes" id="UP000279275"/>
    </source>
</evidence>
<feature type="region of interest" description="Disordered" evidence="1">
    <location>
        <begin position="86"/>
        <end position="118"/>
    </location>
</feature>
<dbReference type="EMBL" id="RFFH01000002">
    <property type="protein sequence ID" value="RMI34275.1"/>
    <property type="molecule type" value="Genomic_DNA"/>
</dbReference>
<keyword evidence="3" id="KW-1185">Reference proteome</keyword>
<reference evidence="2 3" key="1">
    <citation type="submission" date="2018-10" db="EMBL/GenBank/DDBJ databases">
        <title>Isolation from cow dung.</title>
        <authorList>
            <person name="Ling L."/>
        </authorList>
    </citation>
    <scope>NUCLEOTIDE SEQUENCE [LARGE SCALE GENOMIC DNA]</scope>
    <source>
        <strain evidence="2 3">NEAU-LL90</strain>
    </source>
</reference>
<accession>A0A3M2LE68</accession>
<organism evidence="2 3">
    <name type="scientific">Nocardia stercoris</name>
    <dbReference type="NCBI Taxonomy" id="2483361"/>
    <lineage>
        <taxon>Bacteria</taxon>
        <taxon>Bacillati</taxon>
        <taxon>Actinomycetota</taxon>
        <taxon>Actinomycetes</taxon>
        <taxon>Mycobacteriales</taxon>
        <taxon>Nocardiaceae</taxon>
        <taxon>Nocardia</taxon>
    </lineage>
</organism>
<protein>
    <submittedName>
        <fullName evidence="2">Uncharacterized protein</fullName>
    </submittedName>
</protein>
<evidence type="ECO:0000256" key="1">
    <source>
        <dbReference type="SAM" id="MobiDB-lite"/>
    </source>
</evidence>
<gene>
    <name evidence="2" type="ORF">EBN03_07710</name>
</gene>
<proteinExistence type="predicted"/>
<dbReference type="Proteomes" id="UP000279275">
    <property type="component" value="Unassembled WGS sequence"/>
</dbReference>
<dbReference type="RefSeq" id="WP_122187200.1">
    <property type="nucleotide sequence ID" value="NZ_RFFH01000002.1"/>
</dbReference>
<dbReference type="AlphaFoldDB" id="A0A3M2LE68"/>
<name>A0A3M2LE68_9NOCA</name>